<comment type="caution">
    <text evidence="1">The sequence shown here is derived from an EMBL/GenBank/DDBJ whole genome shotgun (WGS) entry which is preliminary data.</text>
</comment>
<organism evidence="1 2">
    <name type="scientific">Chitinophaga qingshengii</name>
    <dbReference type="NCBI Taxonomy" id="1569794"/>
    <lineage>
        <taxon>Bacteria</taxon>
        <taxon>Pseudomonadati</taxon>
        <taxon>Bacteroidota</taxon>
        <taxon>Chitinophagia</taxon>
        <taxon>Chitinophagales</taxon>
        <taxon>Chitinophagaceae</taxon>
        <taxon>Chitinophaga</taxon>
    </lineage>
</organism>
<dbReference type="Proteomes" id="UP000659124">
    <property type="component" value="Unassembled WGS sequence"/>
</dbReference>
<proteinExistence type="predicted"/>
<evidence type="ECO:0000313" key="2">
    <source>
        <dbReference type="Proteomes" id="UP000659124"/>
    </source>
</evidence>
<gene>
    <name evidence="1" type="ORF">ICL07_11680</name>
</gene>
<name>A0ABR7TKM2_9BACT</name>
<evidence type="ECO:0000313" key="1">
    <source>
        <dbReference type="EMBL" id="MBC9931040.1"/>
    </source>
</evidence>
<sequence length="251" mass="28004">MSNFSDIGFSINSDEEFQELLEKTYPDSTSIKVKDGAYAVYADESGGELWMQISNEQTCIGVNPHYKGKSRRKVCLTRMVERPNPLDGGFYCWAAPANKLDPQSGLYPFVFDAPDFRILEPFYFPADVEIQLTAFAQQVQLFESEAAFAAEETTEPKFAVQSFIPSGLFADAESEEEAGRPEAYGFFTGIIKQVERKRNALTRHIFYALLVETLGGEIDVVADAAFFDQPPVVNGVIQAECWLSGQIITRS</sequence>
<keyword evidence="2" id="KW-1185">Reference proteome</keyword>
<protein>
    <submittedName>
        <fullName evidence="1">Uncharacterized protein</fullName>
    </submittedName>
</protein>
<dbReference type="RefSeq" id="WP_188088076.1">
    <property type="nucleotide sequence ID" value="NZ_JACVFC010000001.1"/>
</dbReference>
<reference evidence="1 2" key="1">
    <citation type="submission" date="2020-09" db="EMBL/GenBank/DDBJ databases">
        <title>Genome sequences of type strains of Chitinophaga qingshengii and Chitinophaga varians.</title>
        <authorList>
            <person name="Kittiwongwattana C."/>
        </authorList>
    </citation>
    <scope>NUCLEOTIDE SEQUENCE [LARGE SCALE GENOMIC DNA]</scope>
    <source>
        <strain evidence="1 2">JCM 30026</strain>
    </source>
</reference>
<dbReference type="EMBL" id="JACVFC010000001">
    <property type="protein sequence ID" value="MBC9931040.1"/>
    <property type="molecule type" value="Genomic_DNA"/>
</dbReference>
<accession>A0ABR7TKM2</accession>